<gene>
    <name evidence="2" type="ORF">PHACADRAFT_201494</name>
</gene>
<evidence type="ECO:0000313" key="3">
    <source>
        <dbReference type="Proteomes" id="UP000008370"/>
    </source>
</evidence>
<dbReference type="HOGENOM" id="CLU_2085614_0_0_1"/>
<evidence type="ECO:0000313" key="2">
    <source>
        <dbReference type="EMBL" id="EKM49794.1"/>
    </source>
</evidence>
<protein>
    <submittedName>
        <fullName evidence="2">Uncharacterized protein</fullName>
    </submittedName>
</protein>
<keyword evidence="3" id="KW-1185">Reference proteome</keyword>
<feature type="region of interest" description="Disordered" evidence="1">
    <location>
        <begin position="1"/>
        <end position="71"/>
    </location>
</feature>
<evidence type="ECO:0000256" key="1">
    <source>
        <dbReference type="SAM" id="MobiDB-lite"/>
    </source>
</evidence>
<organism evidence="2 3">
    <name type="scientific">Phanerochaete carnosa (strain HHB-10118-sp)</name>
    <name type="common">White-rot fungus</name>
    <name type="synonym">Peniophora carnosa</name>
    <dbReference type="NCBI Taxonomy" id="650164"/>
    <lineage>
        <taxon>Eukaryota</taxon>
        <taxon>Fungi</taxon>
        <taxon>Dikarya</taxon>
        <taxon>Basidiomycota</taxon>
        <taxon>Agaricomycotina</taxon>
        <taxon>Agaricomycetes</taxon>
        <taxon>Polyporales</taxon>
        <taxon>Phanerochaetaceae</taxon>
        <taxon>Phanerochaete</taxon>
    </lineage>
</organism>
<sequence length="117" mass="12987">MEARMQYSEPSGKATPGLQSIRADHRLIPLRGGFTSPYNDERRDKRQSLADPFADPFGDSEQSKTEKEREDADTLMAEIQQIIEYNVCDDEPEAGEGPFVVGDSDEEDVGSLSECSV</sequence>
<name>K5VTC9_PHACS</name>
<proteinExistence type="predicted"/>
<dbReference type="GeneID" id="18911613"/>
<feature type="compositionally biased region" description="Basic and acidic residues" evidence="1">
    <location>
        <begin position="39"/>
        <end position="48"/>
    </location>
</feature>
<dbReference type="OrthoDB" id="10661235at2759"/>
<dbReference type="InParanoid" id="K5VTC9"/>
<reference evidence="2 3" key="1">
    <citation type="journal article" date="2012" name="BMC Genomics">
        <title>Comparative genomics of the white-rot fungi, Phanerochaete carnosa and P. chrysosporium, to elucidate the genetic basis of the distinct wood types they colonize.</title>
        <authorList>
            <person name="Suzuki H."/>
            <person name="MacDonald J."/>
            <person name="Syed K."/>
            <person name="Salamov A."/>
            <person name="Hori C."/>
            <person name="Aerts A."/>
            <person name="Henrissat B."/>
            <person name="Wiebenga A."/>
            <person name="vanKuyk P.A."/>
            <person name="Barry K."/>
            <person name="Lindquist E."/>
            <person name="LaButti K."/>
            <person name="Lapidus A."/>
            <person name="Lucas S."/>
            <person name="Coutinho P."/>
            <person name="Gong Y."/>
            <person name="Samejima M."/>
            <person name="Mahadevan R."/>
            <person name="Abou-Zaid M."/>
            <person name="de Vries R.P."/>
            <person name="Igarashi K."/>
            <person name="Yadav J.S."/>
            <person name="Grigoriev I.V."/>
            <person name="Master E.R."/>
        </authorList>
    </citation>
    <scope>NUCLEOTIDE SEQUENCE [LARGE SCALE GENOMIC DNA]</scope>
    <source>
        <strain evidence="2 3">HHB-10118-sp</strain>
    </source>
</reference>
<dbReference type="Proteomes" id="UP000008370">
    <property type="component" value="Unassembled WGS sequence"/>
</dbReference>
<dbReference type="RefSeq" id="XP_007401846.1">
    <property type="nucleotide sequence ID" value="XM_007401784.1"/>
</dbReference>
<accession>K5VTC9</accession>
<dbReference type="AlphaFoldDB" id="K5VTC9"/>
<dbReference type="KEGG" id="pco:PHACADRAFT_201494"/>
<feature type="region of interest" description="Disordered" evidence="1">
    <location>
        <begin position="86"/>
        <end position="117"/>
    </location>
</feature>
<feature type="compositionally biased region" description="Basic and acidic residues" evidence="1">
    <location>
        <begin position="61"/>
        <end position="71"/>
    </location>
</feature>
<dbReference type="EMBL" id="JH930480">
    <property type="protein sequence ID" value="EKM49794.1"/>
    <property type="molecule type" value="Genomic_DNA"/>
</dbReference>